<gene>
    <name evidence="5" type="ORF">E1181_02095</name>
</gene>
<evidence type="ECO:0000259" key="4">
    <source>
        <dbReference type="Pfam" id="PF08125"/>
    </source>
</evidence>
<feature type="domain" description="Mannitol dehydrogenase N-terminal" evidence="3">
    <location>
        <begin position="1"/>
        <end position="218"/>
    </location>
</feature>
<organism evidence="5 6">
    <name type="scientific">Saccharopolyspora terrae</name>
    <dbReference type="NCBI Taxonomy" id="2530384"/>
    <lineage>
        <taxon>Bacteria</taxon>
        <taxon>Bacillati</taxon>
        <taxon>Actinomycetota</taxon>
        <taxon>Actinomycetes</taxon>
        <taxon>Pseudonocardiales</taxon>
        <taxon>Pseudonocardiaceae</taxon>
        <taxon>Saccharopolyspora</taxon>
    </lineage>
</organism>
<dbReference type="SUPFAM" id="SSF48179">
    <property type="entry name" value="6-phosphogluconate dehydrogenase C-terminal domain-like"/>
    <property type="match status" value="1"/>
</dbReference>
<evidence type="ECO:0000256" key="1">
    <source>
        <dbReference type="ARBA" id="ARBA00023002"/>
    </source>
</evidence>
<evidence type="ECO:0000256" key="2">
    <source>
        <dbReference type="ARBA" id="ARBA00048615"/>
    </source>
</evidence>
<dbReference type="SUPFAM" id="SSF51735">
    <property type="entry name" value="NAD(P)-binding Rossmann-fold domains"/>
    <property type="match status" value="1"/>
</dbReference>
<protein>
    <submittedName>
        <fullName evidence="5">Mannitol dehydrogenase family protein</fullName>
    </submittedName>
</protein>
<dbReference type="Gene3D" id="1.10.1040.10">
    <property type="entry name" value="N-(1-d-carboxylethyl)-l-norvaline Dehydrogenase, domain 2"/>
    <property type="match status" value="1"/>
</dbReference>
<evidence type="ECO:0000259" key="3">
    <source>
        <dbReference type="Pfam" id="PF01232"/>
    </source>
</evidence>
<evidence type="ECO:0000313" key="6">
    <source>
        <dbReference type="Proteomes" id="UP000295674"/>
    </source>
</evidence>
<dbReference type="OrthoDB" id="271711at2"/>
<comment type="catalytic activity">
    <reaction evidence="2">
        <text>D-mannitol 1-phosphate + NAD(+) = beta-D-fructose 6-phosphate + NADH + H(+)</text>
        <dbReference type="Rhea" id="RHEA:19661"/>
        <dbReference type="ChEBI" id="CHEBI:15378"/>
        <dbReference type="ChEBI" id="CHEBI:57540"/>
        <dbReference type="ChEBI" id="CHEBI:57634"/>
        <dbReference type="ChEBI" id="CHEBI:57945"/>
        <dbReference type="ChEBI" id="CHEBI:61381"/>
        <dbReference type="EC" id="1.1.1.17"/>
    </reaction>
</comment>
<dbReference type="PRINTS" id="PR00084">
    <property type="entry name" value="MTLDHDRGNASE"/>
</dbReference>
<dbReference type="Pfam" id="PF08125">
    <property type="entry name" value="Mannitol_dh_C"/>
    <property type="match status" value="1"/>
</dbReference>
<dbReference type="Gene3D" id="3.40.50.720">
    <property type="entry name" value="NAD(P)-binding Rossmann-like Domain"/>
    <property type="match status" value="1"/>
</dbReference>
<dbReference type="InterPro" id="IPR008927">
    <property type="entry name" value="6-PGluconate_DH-like_C_sf"/>
</dbReference>
<dbReference type="AlphaFoldDB" id="A0A4R4VVV1"/>
<evidence type="ECO:0000313" key="5">
    <source>
        <dbReference type="EMBL" id="TDD10209.1"/>
    </source>
</evidence>
<dbReference type="InterPro" id="IPR013328">
    <property type="entry name" value="6PGD_dom2"/>
</dbReference>
<dbReference type="InterPro" id="IPR000669">
    <property type="entry name" value="Mannitol_DH"/>
</dbReference>
<dbReference type="GO" id="GO:0008926">
    <property type="term" value="F:mannitol-1-phosphate 5-dehydrogenase activity"/>
    <property type="evidence" value="ECO:0007669"/>
    <property type="project" value="UniProtKB-EC"/>
</dbReference>
<feature type="domain" description="Mannitol dehydrogenase C-terminal" evidence="4">
    <location>
        <begin position="227"/>
        <end position="403"/>
    </location>
</feature>
<name>A0A4R4VVV1_9PSEU</name>
<dbReference type="PANTHER" id="PTHR43362">
    <property type="entry name" value="MANNITOL DEHYDROGENASE DSF1-RELATED"/>
    <property type="match status" value="1"/>
</dbReference>
<dbReference type="InterPro" id="IPR013118">
    <property type="entry name" value="Mannitol_DH_C"/>
</dbReference>
<dbReference type="Pfam" id="PF01232">
    <property type="entry name" value="Mannitol_dh"/>
    <property type="match status" value="1"/>
</dbReference>
<keyword evidence="1" id="KW-0560">Oxidoreductase</keyword>
<reference evidence="5 6" key="1">
    <citation type="submission" date="2019-03" db="EMBL/GenBank/DDBJ databases">
        <title>Draft genome sequences of novel Actinobacteria.</title>
        <authorList>
            <person name="Sahin N."/>
            <person name="Ay H."/>
            <person name="Saygin H."/>
        </authorList>
    </citation>
    <scope>NUCLEOTIDE SEQUENCE [LARGE SCALE GENOMIC DNA]</scope>
    <source>
        <strain evidence="5 6">16K309</strain>
    </source>
</reference>
<accession>A0A4R4VVV1</accession>
<dbReference type="Proteomes" id="UP000295674">
    <property type="component" value="Unassembled WGS sequence"/>
</dbReference>
<proteinExistence type="predicted"/>
<dbReference type="InterPro" id="IPR050988">
    <property type="entry name" value="Mannitol_DH/Oxidoreductase"/>
</dbReference>
<dbReference type="InterPro" id="IPR013131">
    <property type="entry name" value="Mannitol_DH_N"/>
</dbReference>
<keyword evidence="6" id="KW-1185">Reference proteome</keyword>
<comment type="caution">
    <text evidence="5">The sequence shown here is derived from an EMBL/GenBank/DDBJ whole genome shotgun (WGS) entry which is preliminary data.</text>
</comment>
<dbReference type="EMBL" id="SMKS01000002">
    <property type="protein sequence ID" value="TDD10209.1"/>
    <property type="molecule type" value="Genomic_DNA"/>
</dbReference>
<dbReference type="PANTHER" id="PTHR43362:SF1">
    <property type="entry name" value="MANNITOL DEHYDROGENASE 2-RELATED"/>
    <property type="match status" value="1"/>
</dbReference>
<dbReference type="InterPro" id="IPR036291">
    <property type="entry name" value="NAD(P)-bd_dom_sf"/>
</dbReference>
<sequence length="414" mass="44727">MHLGLGSFHRSHQAWYTAAAPDWGIAAYTFRNTELPRALNAQEGAYTMRVPGEADAVEAIGAISRAHAGGEVEPWLRDLASPEVEVLTLTVTEAAYAPPEPGRDSATARLLAGLRGRYRANGAPITVVPCDNLPANGAVLRSVLRASVSDDARFAGWIEDHVSIVSTVVDRITPAPVSGDAEAAARLSGLRDAAPVVAEPFTEWLLCGSFAAGRPRWERRGARFVDDIDVYASRKLWFLNGAHTLLAYAGLARGHRTIRDAVNDGRLAALVQEWWDTAARHIAVDPAEIAEYRRNLLIRFAARGIRHELAQIAHDGSQKIPARLLPVFRAERAAGRLPAPVVFGLAAWLRHVQTGQARDPRDAELAEAARSTDAVRRSLLALDPEIGADDELVSAVGAEVRSMAGRGSVLTTRR</sequence>